<dbReference type="Pfam" id="PF00072">
    <property type="entry name" value="Response_reg"/>
    <property type="match status" value="1"/>
</dbReference>
<dbReference type="InterPro" id="IPR001789">
    <property type="entry name" value="Sig_transdc_resp-reg_receiver"/>
</dbReference>
<gene>
    <name evidence="5" type="ORF">C667_10885</name>
</gene>
<evidence type="ECO:0000259" key="4">
    <source>
        <dbReference type="PROSITE" id="PS50110"/>
    </source>
</evidence>
<feature type="modified residue" description="4-aspartylphosphate" evidence="3">
    <location>
        <position position="51"/>
    </location>
</feature>
<dbReference type="SMART" id="SM00448">
    <property type="entry name" value="REC"/>
    <property type="match status" value="1"/>
</dbReference>
<dbReference type="CDD" id="cd17546">
    <property type="entry name" value="REC_hyHK_CKI1_RcsC-like"/>
    <property type="match status" value="1"/>
</dbReference>
<keyword evidence="6" id="KW-1185">Reference proteome</keyword>
<dbReference type="OrthoDB" id="9179585at2"/>
<dbReference type="GO" id="GO:0000160">
    <property type="term" value="P:phosphorelay signal transduction system"/>
    <property type="evidence" value="ECO:0007669"/>
    <property type="project" value="UniProtKB-KW"/>
</dbReference>
<protein>
    <submittedName>
        <fullName evidence="5">Response regulator receiver</fullName>
    </submittedName>
</protein>
<dbReference type="Proteomes" id="UP000013047">
    <property type="component" value="Unassembled WGS sequence"/>
</dbReference>
<dbReference type="Gene3D" id="3.40.50.2300">
    <property type="match status" value="1"/>
</dbReference>
<organism evidence="5 6">
    <name type="scientific">Thauera phenylacetica B4P</name>
    <dbReference type="NCBI Taxonomy" id="1234382"/>
    <lineage>
        <taxon>Bacteria</taxon>
        <taxon>Pseudomonadati</taxon>
        <taxon>Pseudomonadota</taxon>
        <taxon>Betaproteobacteria</taxon>
        <taxon>Rhodocyclales</taxon>
        <taxon>Zoogloeaceae</taxon>
        <taxon>Thauera</taxon>
    </lineage>
</organism>
<dbReference type="PROSITE" id="PS50110">
    <property type="entry name" value="RESPONSE_REGULATORY"/>
    <property type="match status" value="1"/>
</dbReference>
<proteinExistence type="predicted"/>
<dbReference type="RefSeq" id="WP_004362925.1">
    <property type="nucleotide sequence ID" value="NZ_AMXF01000067.1"/>
</dbReference>
<keyword evidence="1 3" id="KW-0597">Phosphoprotein</keyword>
<evidence type="ECO:0000313" key="5">
    <source>
        <dbReference type="EMBL" id="ENO97044.1"/>
    </source>
</evidence>
<dbReference type="PANTHER" id="PTHR45339">
    <property type="entry name" value="HYBRID SIGNAL TRANSDUCTION HISTIDINE KINASE J"/>
    <property type="match status" value="1"/>
</dbReference>
<evidence type="ECO:0000256" key="3">
    <source>
        <dbReference type="PROSITE-ProRule" id="PRU00169"/>
    </source>
</evidence>
<dbReference type="SUPFAM" id="SSF52172">
    <property type="entry name" value="CheY-like"/>
    <property type="match status" value="1"/>
</dbReference>
<name>N6ZY32_9RHOO</name>
<dbReference type="InterPro" id="IPR011006">
    <property type="entry name" value="CheY-like_superfamily"/>
</dbReference>
<evidence type="ECO:0000313" key="6">
    <source>
        <dbReference type="Proteomes" id="UP000013047"/>
    </source>
</evidence>
<reference evidence="5 6" key="1">
    <citation type="submission" date="2012-09" db="EMBL/GenBank/DDBJ databases">
        <title>Draft Genome Sequences of 6 Strains from Genus Thauera.</title>
        <authorList>
            <person name="Liu B."/>
            <person name="Shapleigh J.P."/>
            <person name="Frostegard A.H."/>
        </authorList>
    </citation>
    <scope>NUCLEOTIDE SEQUENCE [LARGE SCALE GENOMIC DNA]</scope>
    <source>
        <strain evidence="5 6">B4P</strain>
    </source>
</reference>
<sequence length="125" mass="13640">MKVLVVDDNPVNRLLPLTWLGREGCEAVESANGQEALERAGRARFDVVLLDLSMPGMSGREVCRALRALPDGGRLRIIAYTAHATPEGLDGFKAEGFDDVLVKPVSRAALLRAVLRDREERGEVS</sequence>
<evidence type="ECO:0000256" key="1">
    <source>
        <dbReference type="ARBA" id="ARBA00022553"/>
    </source>
</evidence>
<accession>N6ZY32</accession>
<evidence type="ECO:0000256" key="2">
    <source>
        <dbReference type="ARBA" id="ARBA00023012"/>
    </source>
</evidence>
<feature type="domain" description="Response regulatory" evidence="4">
    <location>
        <begin position="2"/>
        <end position="118"/>
    </location>
</feature>
<dbReference type="PANTHER" id="PTHR45339:SF1">
    <property type="entry name" value="HYBRID SIGNAL TRANSDUCTION HISTIDINE KINASE J"/>
    <property type="match status" value="1"/>
</dbReference>
<comment type="caution">
    <text evidence="5">The sequence shown here is derived from an EMBL/GenBank/DDBJ whole genome shotgun (WGS) entry which is preliminary data.</text>
</comment>
<dbReference type="AlphaFoldDB" id="N6ZY32"/>
<keyword evidence="2" id="KW-0902">Two-component regulatory system</keyword>
<dbReference type="EMBL" id="AMXF01000067">
    <property type="protein sequence ID" value="ENO97044.1"/>
    <property type="molecule type" value="Genomic_DNA"/>
</dbReference>